<keyword evidence="3" id="KW-0479">Metal-binding</keyword>
<dbReference type="InterPro" id="IPR037518">
    <property type="entry name" value="MPN"/>
</dbReference>
<comment type="caution">
    <text evidence="9">The sequence shown here is derived from an EMBL/GenBank/DDBJ whole genome shotgun (WGS) entry which is preliminary data.</text>
</comment>
<dbReference type="PANTHER" id="PTHR30471">
    <property type="entry name" value="DNA REPAIR PROTEIN RADC"/>
    <property type="match status" value="1"/>
</dbReference>
<dbReference type="Pfam" id="PF04002">
    <property type="entry name" value="RadC"/>
    <property type="match status" value="1"/>
</dbReference>
<dbReference type="Gene3D" id="3.40.140.10">
    <property type="entry name" value="Cytidine Deaminase, domain 2"/>
    <property type="match status" value="1"/>
</dbReference>
<feature type="domain" description="MPN" evidence="8">
    <location>
        <begin position="102"/>
        <end position="224"/>
    </location>
</feature>
<keyword evidence="4" id="KW-0378">Hydrolase</keyword>
<evidence type="ECO:0000313" key="10">
    <source>
        <dbReference type="Proteomes" id="UP000295773"/>
    </source>
</evidence>
<evidence type="ECO:0000256" key="7">
    <source>
        <dbReference type="RuleBase" id="RU003797"/>
    </source>
</evidence>
<gene>
    <name evidence="9" type="ORF">EDD61_13316</name>
</gene>
<dbReference type="InterPro" id="IPR020891">
    <property type="entry name" value="UPF0758_CS"/>
</dbReference>
<dbReference type="GO" id="GO:0046872">
    <property type="term" value="F:metal ion binding"/>
    <property type="evidence" value="ECO:0007669"/>
    <property type="project" value="UniProtKB-KW"/>
</dbReference>
<dbReference type="InterPro" id="IPR025657">
    <property type="entry name" value="RadC_JAB"/>
</dbReference>
<evidence type="ECO:0000256" key="3">
    <source>
        <dbReference type="ARBA" id="ARBA00022723"/>
    </source>
</evidence>
<evidence type="ECO:0000313" key="9">
    <source>
        <dbReference type="EMBL" id="TCU52393.1"/>
    </source>
</evidence>
<dbReference type="SUPFAM" id="SSF102712">
    <property type="entry name" value="JAB1/MPN domain"/>
    <property type="match status" value="1"/>
</dbReference>
<evidence type="ECO:0000256" key="2">
    <source>
        <dbReference type="ARBA" id="ARBA00022670"/>
    </source>
</evidence>
<dbReference type="RefSeq" id="WP_008687920.1">
    <property type="nucleotide sequence ID" value="NZ_AP024510.1"/>
</dbReference>
<dbReference type="EMBL" id="SMBP01000033">
    <property type="protein sequence ID" value="TCU52393.1"/>
    <property type="molecule type" value="Genomic_DNA"/>
</dbReference>
<organism evidence="9 10">
    <name type="scientific">Longicatena caecimuris</name>
    <dbReference type="NCBI Taxonomy" id="1796635"/>
    <lineage>
        <taxon>Bacteria</taxon>
        <taxon>Bacillati</taxon>
        <taxon>Bacillota</taxon>
        <taxon>Erysipelotrichia</taxon>
        <taxon>Erysipelotrichales</taxon>
        <taxon>Erysipelotrichaceae</taxon>
        <taxon>Longicatena</taxon>
    </lineage>
</organism>
<dbReference type="Proteomes" id="UP000295773">
    <property type="component" value="Unassembled WGS sequence"/>
</dbReference>
<dbReference type="GeneID" id="73795895"/>
<dbReference type="Pfam" id="PF20582">
    <property type="entry name" value="UPF0758_N"/>
    <property type="match status" value="1"/>
</dbReference>
<keyword evidence="5" id="KW-0862">Zinc</keyword>
<evidence type="ECO:0000256" key="1">
    <source>
        <dbReference type="ARBA" id="ARBA00010243"/>
    </source>
</evidence>
<proteinExistence type="inferred from homology"/>
<accession>A0A4R3SUH3</accession>
<dbReference type="InterPro" id="IPR046778">
    <property type="entry name" value="UPF0758_N"/>
</dbReference>
<name>A0A4R3SUH3_9FIRM</name>
<dbReference type="NCBIfam" id="TIGR00608">
    <property type="entry name" value="radc"/>
    <property type="match status" value="1"/>
</dbReference>
<comment type="similarity">
    <text evidence="1 7">Belongs to the UPF0758 family.</text>
</comment>
<evidence type="ECO:0000256" key="4">
    <source>
        <dbReference type="ARBA" id="ARBA00022801"/>
    </source>
</evidence>
<dbReference type="PANTHER" id="PTHR30471:SF3">
    <property type="entry name" value="UPF0758 PROTEIN YEES-RELATED"/>
    <property type="match status" value="1"/>
</dbReference>
<dbReference type="AlphaFoldDB" id="A0A4R3SUH3"/>
<dbReference type="CDD" id="cd08071">
    <property type="entry name" value="MPN_DUF2466"/>
    <property type="match status" value="1"/>
</dbReference>
<dbReference type="PROSITE" id="PS01302">
    <property type="entry name" value="UPF0758"/>
    <property type="match status" value="1"/>
</dbReference>
<sequence length="225" mass="25428">MKVKELKEEERPREKAIQYGVNALSNRELIALLLRSGTQSLSALELADKVLALKATLGELGNASIQELMCIKGIKKAKAIELNAAFELCRRIAFDKVMHKEQIEEPQDILEWLNQEIGYAKQEHFLVLFLDQRNHVLCYRTMFMGTLTSASVHPREIFKEAMQQGCAKIICVHNHPSGDATPSDADITLTKAIQEAGKMVAIPLIDHIIVARNTYISFRQKRLMD</sequence>
<keyword evidence="6" id="KW-0482">Metalloprotease</keyword>
<evidence type="ECO:0000259" key="8">
    <source>
        <dbReference type="PROSITE" id="PS50249"/>
    </source>
</evidence>
<evidence type="ECO:0000256" key="5">
    <source>
        <dbReference type="ARBA" id="ARBA00022833"/>
    </source>
</evidence>
<keyword evidence="10" id="KW-1185">Reference proteome</keyword>
<dbReference type="InterPro" id="IPR001405">
    <property type="entry name" value="UPF0758"/>
</dbReference>
<dbReference type="GO" id="GO:0006508">
    <property type="term" value="P:proteolysis"/>
    <property type="evidence" value="ECO:0007669"/>
    <property type="project" value="UniProtKB-KW"/>
</dbReference>
<dbReference type="GO" id="GO:0008237">
    <property type="term" value="F:metallopeptidase activity"/>
    <property type="evidence" value="ECO:0007669"/>
    <property type="project" value="UniProtKB-KW"/>
</dbReference>
<dbReference type="NCBIfam" id="NF000642">
    <property type="entry name" value="PRK00024.1"/>
    <property type="match status" value="1"/>
</dbReference>
<evidence type="ECO:0000256" key="6">
    <source>
        <dbReference type="ARBA" id="ARBA00023049"/>
    </source>
</evidence>
<protein>
    <submittedName>
        <fullName evidence="9">DNA repair protein RadC</fullName>
    </submittedName>
</protein>
<dbReference type="PROSITE" id="PS50249">
    <property type="entry name" value="MPN"/>
    <property type="match status" value="1"/>
</dbReference>
<reference evidence="9 10" key="1">
    <citation type="submission" date="2019-03" db="EMBL/GenBank/DDBJ databases">
        <title>Genomic Encyclopedia of Type Strains, Phase IV (KMG-IV): sequencing the most valuable type-strain genomes for metagenomic binning, comparative biology and taxonomic classification.</title>
        <authorList>
            <person name="Goeker M."/>
        </authorList>
    </citation>
    <scope>NUCLEOTIDE SEQUENCE [LARGE SCALE GENOMIC DNA]</scope>
    <source>
        <strain evidence="9 10">DSM 29481</strain>
    </source>
</reference>
<keyword evidence="2" id="KW-0645">Protease</keyword>